<accession>A0A4R4KKZ6</accession>
<dbReference type="RefSeq" id="WP_132115242.1">
    <property type="nucleotide sequence ID" value="NZ_SMJU01000003.1"/>
</dbReference>
<evidence type="ECO:0000259" key="2">
    <source>
        <dbReference type="Pfam" id="PF03629"/>
    </source>
</evidence>
<dbReference type="Gene3D" id="3.40.50.1110">
    <property type="entry name" value="SGNH hydrolase"/>
    <property type="match status" value="1"/>
</dbReference>
<dbReference type="InterPro" id="IPR005181">
    <property type="entry name" value="SASA"/>
</dbReference>
<dbReference type="Pfam" id="PF03629">
    <property type="entry name" value="SASA"/>
    <property type="match status" value="1"/>
</dbReference>
<sequence>MQLLNKRPGIFLLGFFSWMLLSGAQLAPRKMDLYLLIGQSNMAGRGAVDAHQAMPGIWAINAEGKWKEASDPLHFDKPGVVGVGPGLAFAEALKTYGHTKAIGLIPCAVGGSGIDDWQPGAKHAQTGIYPYDAMIERVKIATKQGRIRAILWHQGESDSSVQKSEVYEKKLEQFFERLRKELKAPKTPILIGTLGDFFVNKQPQAATINQIMTQFPQSHPNVYMVSAAGLTDKGDQTHFDTASARELGKRYAKILWEVQKN</sequence>
<organism evidence="3 4">
    <name type="scientific">Arundinibacter roseus</name>
    <dbReference type="NCBI Taxonomy" id="2070510"/>
    <lineage>
        <taxon>Bacteria</taxon>
        <taxon>Pseudomonadati</taxon>
        <taxon>Bacteroidota</taxon>
        <taxon>Cytophagia</taxon>
        <taxon>Cytophagales</taxon>
        <taxon>Spirosomataceae</taxon>
        <taxon>Arundinibacter</taxon>
    </lineage>
</organism>
<dbReference type="InterPro" id="IPR036514">
    <property type="entry name" value="SGNH_hydro_sf"/>
</dbReference>
<keyword evidence="4" id="KW-1185">Reference proteome</keyword>
<dbReference type="AlphaFoldDB" id="A0A4R4KKZ6"/>
<name>A0A4R4KKZ6_9BACT</name>
<evidence type="ECO:0000313" key="4">
    <source>
        <dbReference type="Proteomes" id="UP000295706"/>
    </source>
</evidence>
<evidence type="ECO:0000313" key="3">
    <source>
        <dbReference type="EMBL" id="TDB67349.1"/>
    </source>
</evidence>
<reference evidence="3 4" key="1">
    <citation type="submission" date="2019-02" db="EMBL/GenBank/DDBJ databases">
        <title>Arundinibacter roseus gen. nov., sp. nov., a new member of the family Cytophagaceae.</title>
        <authorList>
            <person name="Szuroczki S."/>
            <person name="Khayer B."/>
            <person name="Sproer C."/>
            <person name="Toumi M."/>
            <person name="Szabo A."/>
            <person name="Felfoldi T."/>
            <person name="Schumann P."/>
            <person name="Toth E."/>
        </authorList>
    </citation>
    <scope>NUCLEOTIDE SEQUENCE [LARGE SCALE GENOMIC DNA]</scope>
    <source>
        <strain evidence="3 4">DMA-k-7a</strain>
    </source>
</reference>
<dbReference type="SUPFAM" id="SSF52266">
    <property type="entry name" value="SGNH hydrolase"/>
    <property type="match status" value="1"/>
</dbReference>
<keyword evidence="1" id="KW-0378">Hydrolase</keyword>
<gene>
    <name evidence="3" type="ORF">EZE20_05215</name>
</gene>
<dbReference type="GO" id="GO:0016788">
    <property type="term" value="F:hydrolase activity, acting on ester bonds"/>
    <property type="evidence" value="ECO:0007669"/>
    <property type="project" value="UniProtKB-ARBA"/>
</dbReference>
<protein>
    <submittedName>
        <fullName evidence="3">Sialate O-acetylesterase</fullName>
    </submittedName>
</protein>
<dbReference type="EMBL" id="SMJU01000003">
    <property type="protein sequence ID" value="TDB67349.1"/>
    <property type="molecule type" value="Genomic_DNA"/>
</dbReference>
<dbReference type="PANTHER" id="PTHR31988:SF19">
    <property type="entry name" value="9-O-ACETYL-N-ACETYLNEURAMINIC ACID DEACETYLASE-RELATED"/>
    <property type="match status" value="1"/>
</dbReference>
<dbReference type="PANTHER" id="PTHR31988">
    <property type="entry name" value="ESTERASE, PUTATIVE (DUF303)-RELATED"/>
    <property type="match status" value="1"/>
</dbReference>
<proteinExistence type="predicted"/>
<evidence type="ECO:0000256" key="1">
    <source>
        <dbReference type="ARBA" id="ARBA00022801"/>
    </source>
</evidence>
<dbReference type="InterPro" id="IPR052940">
    <property type="entry name" value="Carb_Esterase_6"/>
</dbReference>
<feature type="domain" description="Sialate O-acetylesterase" evidence="2">
    <location>
        <begin position="31"/>
        <end position="255"/>
    </location>
</feature>
<dbReference type="OrthoDB" id="9795554at2"/>
<dbReference type="Proteomes" id="UP000295706">
    <property type="component" value="Unassembled WGS sequence"/>
</dbReference>
<comment type="caution">
    <text evidence="3">The sequence shown here is derived from an EMBL/GenBank/DDBJ whole genome shotgun (WGS) entry which is preliminary data.</text>
</comment>